<sequence length="260" mass="30221">MSAPNFMDSLTENSAHMICFVASLKDMSLHGSVLKERILAESKLFGYALGVARSGQDKIQLACSKTRYLNCPSNVRINCTQNGWVIGAHVFEHNHRTLTLKFFHYLQYRKKSRYLRTEMFGPIGNEYEKRLKLLSIIIKRIKDTRKRRESGPISTSPDFQIGSEIFPNDDSTAVTSQFHFSIWDFQDFRFARFTDVSSMCSKCQVKEETVFHRLFDCESFSKGSWSTFFPENHLGHCRKYDLDFYVVVKSYYVWQSIVAS</sequence>
<accession>A0A4P9YCU4</accession>
<evidence type="ECO:0008006" key="3">
    <source>
        <dbReference type="Google" id="ProtNLM"/>
    </source>
</evidence>
<dbReference type="AlphaFoldDB" id="A0A4P9YCU4"/>
<name>A0A4P9YCU4_ROZAC</name>
<dbReference type="EMBL" id="ML006577">
    <property type="protein sequence ID" value="RKP16411.1"/>
    <property type="molecule type" value="Genomic_DNA"/>
</dbReference>
<protein>
    <recommendedName>
        <fullName evidence="3">Reverse transcriptase zinc-binding domain-containing protein</fullName>
    </recommendedName>
</protein>
<dbReference type="Proteomes" id="UP000281549">
    <property type="component" value="Unassembled WGS sequence"/>
</dbReference>
<organism evidence="1 2">
    <name type="scientific">Rozella allomycis (strain CSF55)</name>
    <dbReference type="NCBI Taxonomy" id="988480"/>
    <lineage>
        <taxon>Eukaryota</taxon>
        <taxon>Fungi</taxon>
        <taxon>Fungi incertae sedis</taxon>
        <taxon>Cryptomycota</taxon>
        <taxon>Cryptomycota incertae sedis</taxon>
        <taxon>Rozella</taxon>
    </lineage>
</organism>
<proteinExistence type="predicted"/>
<reference evidence="2" key="1">
    <citation type="journal article" date="2018" name="Nat. Microbiol.">
        <title>Leveraging single-cell genomics to expand the fungal tree of life.</title>
        <authorList>
            <person name="Ahrendt S.R."/>
            <person name="Quandt C.A."/>
            <person name="Ciobanu D."/>
            <person name="Clum A."/>
            <person name="Salamov A."/>
            <person name="Andreopoulos B."/>
            <person name="Cheng J.F."/>
            <person name="Woyke T."/>
            <person name="Pelin A."/>
            <person name="Henrissat B."/>
            <person name="Reynolds N.K."/>
            <person name="Benny G.L."/>
            <person name="Smith M.E."/>
            <person name="James T.Y."/>
            <person name="Grigoriev I.V."/>
        </authorList>
    </citation>
    <scope>NUCLEOTIDE SEQUENCE [LARGE SCALE GENOMIC DNA]</scope>
    <source>
        <strain evidence="2">CSF55</strain>
    </source>
</reference>
<evidence type="ECO:0000313" key="1">
    <source>
        <dbReference type="EMBL" id="RKP16411.1"/>
    </source>
</evidence>
<evidence type="ECO:0000313" key="2">
    <source>
        <dbReference type="Proteomes" id="UP000281549"/>
    </source>
</evidence>
<gene>
    <name evidence="1" type="ORF">ROZALSC1DRAFT_25311</name>
</gene>